<dbReference type="AlphaFoldDB" id="A0A4Z2I8H3"/>
<sequence>MPVHVVVVVVVVVIPLHMGLVSHGNLHWPIRSRRQLGLPSILPSLLSGPAMFLSAPLQRRPAPSPHNRSVSPGLHRAKLMGTLSLALGKVCAKFSDVFEIQPSNNSLGARATSSFSNTSTDKDEATTQNFY</sequence>
<accession>A0A4Z2I8H3</accession>
<protein>
    <submittedName>
        <fullName evidence="3">Uncharacterized protein</fullName>
    </submittedName>
</protein>
<organism evidence="3 4">
    <name type="scientific">Liparis tanakae</name>
    <name type="common">Tanaka's snailfish</name>
    <dbReference type="NCBI Taxonomy" id="230148"/>
    <lineage>
        <taxon>Eukaryota</taxon>
        <taxon>Metazoa</taxon>
        <taxon>Chordata</taxon>
        <taxon>Craniata</taxon>
        <taxon>Vertebrata</taxon>
        <taxon>Euteleostomi</taxon>
        <taxon>Actinopterygii</taxon>
        <taxon>Neopterygii</taxon>
        <taxon>Teleostei</taxon>
        <taxon>Neoteleostei</taxon>
        <taxon>Acanthomorphata</taxon>
        <taxon>Eupercaria</taxon>
        <taxon>Perciformes</taxon>
        <taxon>Cottioidei</taxon>
        <taxon>Cottales</taxon>
        <taxon>Liparidae</taxon>
        <taxon>Liparis</taxon>
    </lineage>
</organism>
<proteinExistence type="predicted"/>
<keyword evidence="4" id="KW-1185">Reference proteome</keyword>
<evidence type="ECO:0000313" key="3">
    <source>
        <dbReference type="EMBL" id="TNN74359.1"/>
    </source>
</evidence>
<keyword evidence="2" id="KW-0812">Transmembrane</keyword>
<feature type="transmembrane region" description="Helical" evidence="2">
    <location>
        <begin position="6"/>
        <end position="24"/>
    </location>
</feature>
<keyword evidence="2" id="KW-1133">Transmembrane helix</keyword>
<evidence type="ECO:0000256" key="1">
    <source>
        <dbReference type="SAM" id="MobiDB-lite"/>
    </source>
</evidence>
<name>A0A4Z2I8H3_9TELE</name>
<keyword evidence="2" id="KW-0472">Membrane</keyword>
<evidence type="ECO:0000313" key="4">
    <source>
        <dbReference type="Proteomes" id="UP000314294"/>
    </source>
</evidence>
<gene>
    <name evidence="3" type="ORF">EYF80_015442</name>
</gene>
<dbReference type="Proteomes" id="UP000314294">
    <property type="component" value="Unassembled WGS sequence"/>
</dbReference>
<evidence type="ECO:0000256" key="2">
    <source>
        <dbReference type="SAM" id="Phobius"/>
    </source>
</evidence>
<reference evidence="3 4" key="1">
    <citation type="submission" date="2019-03" db="EMBL/GenBank/DDBJ databases">
        <title>First draft genome of Liparis tanakae, snailfish: a comprehensive survey of snailfish specific genes.</title>
        <authorList>
            <person name="Kim W."/>
            <person name="Song I."/>
            <person name="Jeong J.-H."/>
            <person name="Kim D."/>
            <person name="Kim S."/>
            <person name="Ryu S."/>
            <person name="Song J.Y."/>
            <person name="Lee S.K."/>
        </authorList>
    </citation>
    <scope>NUCLEOTIDE SEQUENCE [LARGE SCALE GENOMIC DNA]</scope>
    <source>
        <tissue evidence="3">Muscle</tissue>
    </source>
</reference>
<feature type="compositionally biased region" description="Polar residues" evidence="1">
    <location>
        <begin position="109"/>
        <end position="119"/>
    </location>
</feature>
<dbReference type="EMBL" id="SRLO01000115">
    <property type="protein sequence ID" value="TNN74359.1"/>
    <property type="molecule type" value="Genomic_DNA"/>
</dbReference>
<feature type="region of interest" description="Disordered" evidence="1">
    <location>
        <begin position="109"/>
        <end position="131"/>
    </location>
</feature>
<comment type="caution">
    <text evidence="3">The sequence shown here is derived from an EMBL/GenBank/DDBJ whole genome shotgun (WGS) entry which is preliminary data.</text>
</comment>